<evidence type="ECO:0000256" key="17">
    <source>
        <dbReference type="SAM" id="MobiDB-lite"/>
    </source>
</evidence>
<dbReference type="GO" id="GO:0030430">
    <property type="term" value="C:host cell cytoplasm"/>
    <property type="evidence" value="ECO:0007669"/>
    <property type="project" value="UniProtKB-SubCell"/>
</dbReference>
<dbReference type="GO" id="GO:0005198">
    <property type="term" value="F:structural molecule activity"/>
    <property type="evidence" value="ECO:0007669"/>
    <property type="project" value="InterPro"/>
</dbReference>
<evidence type="ECO:0000256" key="3">
    <source>
        <dbReference type="ARBA" id="ARBA00007672"/>
    </source>
</evidence>
<evidence type="ECO:0000256" key="11">
    <source>
        <dbReference type="ARBA" id="ARBA00022771"/>
    </source>
</evidence>
<keyword evidence="13" id="KW-0238">DNA-binding</keyword>
<keyword evidence="8" id="KW-0945">Host-virus interaction</keyword>
<keyword evidence="15" id="KW-1035">Host cytoplasm</keyword>
<name>A0A0F7YCM7_PHUV</name>
<comment type="similarity">
    <text evidence="3">Belongs to the geminiviridae transcriptional activator protein family.</text>
</comment>
<evidence type="ECO:0000256" key="1">
    <source>
        <dbReference type="ARBA" id="ARBA00004147"/>
    </source>
</evidence>
<comment type="subcellular location">
    <subcellularLocation>
        <location evidence="2">Host cytoplasm</location>
    </subcellularLocation>
    <subcellularLocation>
        <location evidence="1">Host nucleus</location>
    </subcellularLocation>
</comment>
<keyword evidence="6" id="KW-0597">Phosphoprotein</keyword>
<evidence type="ECO:0000256" key="16">
    <source>
        <dbReference type="ARBA" id="ARBA00023280"/>
    </source>
</evidence>
<keyword evidence="16" id="KW-0899">Viral immunoevasion</keyword>
<protein>
    <recommendedName>
        <fullName evidence="4">Transcriptional activator protein</fullName>
    </recommendedName>
</protein>
<evidence type="ECO:0000256" key="2">
    <source>
        <dbReference type="ARBA" id="ARBA00004192"/>
    </source>
</evidence>
<evidence type="ECO:0000256" key="15">
    <source>
        <dbReference type="ARBA" id="ARBA00023200"/>
    </source>
</evidence>
<feature type="compositionally biased region" description="Low complexity" evidence="17">
    <location>
        <begin position="75"/>
        <end position="90"/>
    </location>
</feature>
<dbReference type="GO" id="GO:0019028">
    <property type="term" value="C:viral capsid"/>
    <property type="evidence" value="ECO:0007669"/>
    <property type="project" value="InterPro"/>
</dbReference>
<evidence type="ECO:0000256" key="14">
    <source>
        <dbReference type="ARBA" id="ARBA00023159"/>
    </source>
</evidence>
<proteinExistence type="inferred from homology"/>
<keyword evidence="14" id="KW-0010">Activator</keyword>
<reference evidence="18" key="1">
    <citation type="submission" date="2015-04" db="EMBL/GenBank/DDBJ databases">
        <title>The effect of ecosystem biodiversity on virus genetic diversity depends on virus species: a study of chiltepin-infecting begomoviruses in Mexico.</title>
        <authorList>
            <person name="Rodelo-Urrego M."/>
            <person name="Garcia-Arenal F."/>
            <person name="Pagan I."/>
        </authorList>
    </citation>
    <scope>NUCLEOTIDE SEQUENCE</scope>
    <source>
        <strain evidence="18">CHO13C2007</strain>
    </source>
</reference>
<dbReference type="GO" id="GO:0003677">
    <property type="term" value="F:DNA binding"/>
    <property type="evidence" value="ECO:0007669"/>
    <property type="project" value="UniProtKB-KW"/>
</dbReference>
<sequence>MHGITSLMTSLRIMLNTLKSLWGPNGIGNQTVNTANQFKLKVGYPLSFFAIRAPNLPIKSTSTKRKIGASMTGCKKTPSTSPSKKLSSPPEVKLRHRFAKRQVRRRRIDLVCGCSIYININCRNYGFTHRGTHHCSSSNEWRFYMGASKSPIFQTNACGDSNVHTQQGLSPSGQSKPQHEESAGSPQSLLQLPSMDDVDDDFWADLLK</sequence>
<evidence type="ECO:0000256" key="4">
    <source>
        <dbReference type="ARBA" id="ARBA00014388"/>
    </source>
</evidence>
<dbReference type="Pfam" id="PF01440">
    <property type="entry name" value="Gemini_AL2"/>
    <property type="match status" value="1"/>
</dbReference>
<evidence type="ECO:0000256" key="7">
    <source>
        <dbReference type="ARBA" id="ARBA00022562"/>
    </source>
</evidence>
<keyword evidence="9" id="KW-1090">Inhibition of host innate immune response by virus</keyword>
<organism evidence="18">
    <name type="scientific">Pepper huasteco yellow vein virus</name>
    <name type="common">PHYVV</name>
    <name type="synonym">Pepper huasteco virus</name>
    <dbReference type="NCBI Taxonomy" id="223303"/>
    <lineage>
        <taxon>Viruses</taxon>
        <taxon>Monodnaviria</taxon>
        <taxon>Shotokuvirae</taxon>
        <taxon>Cressdnaviricota</taxon>
        <taxon>Repensiviricetes</taxon>
        <taxon>Geplafuvirales</taxon>
        <taxon>Geminiviridae</taxon>
        <taxon>Begomovirus</taxon>
        <taxon>Begomovirus capsicumhuastecoense</taxon>
    </lineage>
</organism>
<feature type="region of interest" description="Disordered" evidence="17">
    <location>
        <begin position="160"/>
        <end position="196"/>
    </location>
</feature>
<dbReference type="GO" id="GO:0042025">
    <property type="term" value="C:host cell nucleus"/>
    <property type="evidence" value="ECO:0007669"/>
    <property type="project" value="UniProtKB-SubCell"/>
</dbReference>
<evidence type="ECO:0000256" key="6">
    <source>
        <dbReference type="ARBA" id="ARBA00022553"/>
    </source>
</evidence>
<feature type="compositionally biased region" description="Polar residues" evidence="17">
    <location>
        <begin position="160"/>
        <end position="176"/>
    </location>
</feature>
<dbReference type="GO" id="GO:0052170">
    <property type="term" value="P:symbiont-mediated suppression of host innate immune response"/>
    <property type="evidence" value="ECO:0007669"/>
    <property type="project" value="UniProtKB-KW"/>
</dbReference>
<evidence type="ECO:0000256" key="12">
    <source>
        <dbReference type="ARBA" id="ARBA00022833"/>
    </source>
</evidence>
<organismHost>
    <name type="scientific">Capsicum annuum</name>
    <name type="common">Capsicum pepper</name>
    <dbReference type="NCBI Taxonomy" id="4072"/>
</organismHost>
<keyword evidence="11" id="KW-0863">Zinc-finger</keyword>
<keyword evidence="12" id="KW-0862">Zinc</keyword>
<dbReference type="EMBL" id="LN848846">
    <property type="protein sequence ID" value="CRI68464.1"/>
    <property type="molecule type" value="Genomic_DNA"/>
</dbReference>
<feature type="region of interest" description="Disordered" evidence="17">
    <location>
        <begin position="67"/>
        <end position="93"/>
    </location>
</feature>
<keyword evidence="7" id="KW-1048">Host nucleus</keyword>
<evidence type="ECO:0000256" key="13">
    <source>
        <dbReference type="ARBA" id="ARBA00023125"/>
    </source>
</evidence>
<keyword evidence="5" id="KW-0941">Suppressor of RNA silencing</keyword>
<dbReference type="GO" id="GO:0008270">
    <property type="term" value="F:zinc ion binding"/>
    <property type="evidence" value="ECO:0007669"/>
    <property type="project" value="UniProtKB-KW"/>
</dbReference>
<dbReference type="InterPro" id="IPR000942">
    <property type="entry name" value="Gemini_AL2"/>
</dbReference>
<evidence type="ECO:0000256" key="10">
    <source>
        <dbReference type="ARBA" id="ARBA00022723"/>
    </source>
</evidence>
<gene>
    <name evidence="18" type="primary">TrAP</name>
</gene>
<evidence type="ECO:0000256" key="9">
    <source>
        <dbReference type="ARBA" id="ARBA00022632"/>
    </source>
</evidence>
<dbReference type="PRINTS" id="PR00230">
    <property type="entry name" value="GEMCOATAL2"/>
</dbReference>
<evidence type="ECO:0000256" key="8">
    <source>
        <dbReference type="ARBA" id="ARBA00022581"/>
    </source>
</evidence>
<evidence type="ECO:0000256" key="5">
    <source>
        <dbReference type="ARBA" id="ARBA00022463"/>
    </source>
</evidence>
<keyword evidence="10" id="KW-0479">Metal-binding</keyword>
<accession>A0A0F7YCM7</accession>
<evidence type="ECO:0000313" key="18">
    <source>
        <dbReference type="EMBL" id="CRI68464.1"/>
    </source>
</evidence>